<gene>
    <name evidence="1" type="ORF">SFRICE_026114</name>
</gene>
<reference evidence="1" key="1">
    <citation type="submission" date="2016-07" db="EMBL/GenBank/DDBJ databases">
        <authorList>
            <person name="Bretaudeau A."/>
        </authorList>
    </citation>
    <scope>NUCLEOTIDE SEQUENCE</scope>
    <source>
        <strain evidence="1">Rice</strain>
        <tissue evidence="1">Whole body</tissue>
    </source>
</reference>
<organism evidence="1">
    <name type="scientific">Spodoptera frugiperda</name>
    <name type="common">Fall armyworm</name>
    <dbReference type="NCBI Taxonomy" id="7108"/>
    <lineage>
        <taxon>Eukaryota</taxon>
        <taxon>Metazoa</taxon>
        <taxon>Ecdysozoa</taxon>
        <taxon>Arthropoda</taxon>
        <taxon>Hexapoda</taxon>
        <taxon>Insecta</taxon>
        <taxon>Pterygota</taxon>
        <taxon>Neoptera</taxon>
        <taxon>Endopterygota</taxon>
        <taxon>Lepidoptera</taxon>
        <taxon>Glossata</taxon>
        <taxon>Ditrysia</taxon>
        <taxon>Noctuoidea</taxon>
        <taxon>Noctuidae</taxon>
        <taxon>Amphipyrinae</taxon>
        <taxon>Spodoptera</taxon>
    </lineage>
</organism>
<dbReference type="EMBL" id="ODYU01009550">
    <property type="protein sequence ID" value="SOQ54054.1"/>
    <property type="molecule type" value="Genomic_DNA"/>
</dbReference>
<evidence type="ECO:0000313" key="1">
    <source>
        <dbReference type="EMBL" id="SOQ54054.1"/>
    </source>
</evidence>
<dbReference type="AlphaFoldDB" id="A0A2H1WNN3"/>
<proteinExistence type="predicted"/>
<sequence length="74" mass="8332">MFQHEWTSLTGMILRPHRKSTWKNTCVVFRCVTETGSALITPLVFRVSKGSGHCLSSGDPSARLPAYTIKKDYM</sequence>
<accession>A0A2H1WNN3</accession>
<protein>
    <submittedName>
        <fullName evidence="1">SFRICE_026114</fullName>
    </submittedName>
</protein>
<name>A0A2H1WNN3_SPOFR</name>